<evidence type="ECO:0000259" key="6">
    <source>
        <dbReference type="Pfam" id="PF15469"/>
    </source>
</evidence>
<dbReference type="PANTHER" id="PTHR13043:SF1">
    <property type="entry name" value="EXOCYST COMPLEX COMPONENT 2"/>
    <property type="match status" value="1"/>
</dbReference>
<dbReference type="AlphaFoldDB" id="A0A9P6JLP6"/>
<keyword evidence="2 4" id="KW-0813">Transport</keyword>
<proteinExistence type="inferred from homology"/>
<reference evidence="7" key="1">
    <citation type="submission" date="2020-11" db="EMBL/GenBank/DDBJ databases">
        <authorList>
            <consortium name="DOE Joint Genome Institute"/>
            <person name="Ahrendt S."/>
            <person name="Riley R."/>
            <person name="Andreopoulos W."/>
            <person name="Labutti K."/>
            <person name="Pangilinan J."/>
            <person name="Ruiz-Duenas F.J."/>
            <person name="Barrasa J.M."/>
            <person name="Sanchez-Garcia M."/>
            <person name="Camarero S."/>
            <person name="Miyauchi S."/>
            <person name="Serrano A."/>
            <person name="Linde D."/>
            <person name="Babiker R."/>
            <person name="Drula E."/>
            <person name="Ayuso-Fernandez I."/>
            <person name="Pacheco R."/>
            <person name="Padilla G."/>
            <person name="Ferreira P."/>
            <person name="Barriuso J."/>
            <person name="Kellner H."/>
            <person name="Castanera R."/>
            <person name="Alfaro M."/>
            <person name="Ramirez L."/>
            <person name="Pisabarro A.G."/>
            <person name="Kuo A."/>
            <person name="Tritt A."/>
            <person name="Lipzen A."/>
            <person name="He G."/>
            <person name="Yan M."/>
            <person name="Ng V."/>
            <person name="Cullen D."/>
            <person name="Martin F."/>
            <person name="Rosso M.-N."/>
            <person name="Henrissat B."/>
            <person name="Hibbett D."/>
            <person name="Martinez A.T."/>
            <person name="Grigoriev I.V."/>
        </authorList>
    </citation>
    <scope>NUCLEOTIDE SEQUENCE</scope>
    <source>
        <strain evidence="7">CBS 506.95</strain>
    </source>
</reference>
<evidence type="ECO:0000256" key="3">
    <source>
        <dbReference type="ARBA" id="ARBA00022483"/>
    </source>
</evidence>
<protein>
    <recommendedName>
        <fullName evidence="4">Exocyst complex component SEC5</fullName>
    </recommendedName>
</protein>
<dbReference type="PANTHER" id="PTHR13043">
    <property type="entry name" value="EXOCYST COMPLEX COMPONENT SEC5"/>
    <property type="match status" value="1"/>
</dbReference>
<accession>A0A9P6JLP6</accession>
<keyword evidence="3 4" id="KW-0268">Exocytosis</keyword>
<evidence type="ECO:0000256" key="2">
    <source>
        <dbReference type="ARBA" id="ARBA00022448"/>
    </source>
</evidence>
<dbReference type="Pfam" id="PF15469">
    <property type="entry name" value="Sec5"/>
    <property type="match status" value="1"/>
</dbReference>
<evidence type="ECO:0000256" key="1">
    <source>
        <dbReference type="ARBA" id="ARBA00010578"/>
    </source>
</evidence>
<feature type="region of interest" description="Disordered" evidence="5">
    <location>
        <begin position="626"/>
        <end position="645"/>
    </location>
</feature>
<feature type="region of interest" description="Disordered" evidence="5">
    <location>
        <begin position="950"/>
        <end position="1008"/>
    </location>
</feature>
<gene>
    <name evidence="7" type="ORF">CPB83DRAFT_859486</name>
</gene>
<evidence type="ECO:0000313" key="7">
    <source>
        <dbReference type="EMBL" id="KAF9525391.1"/>
    </source>
</evidence>
<dbReference type="InterPro" id="IPR029175">
    <property type="entry name" value="EXOC2/Sec5"/>
</dbReference>
<organism evidence="7 8">
    <name type="scientific">Crepidotus variabilis</name>
    <dbReference type="NCBI Taxonomy" id="179855"/>
    <lineage>
        <taxon>Eukaryota</taxon>
        <taxon>Fungi</taxon>
        <taxon>Dikarya</taxon>
        <taxon>Basidiomycota</taxon>
        <taxon>Agaricomycotina</taxon>
        <taxon>Agaricomycetes</taxon>
        <taxon>Agaricomycetidae</taxon>
        <taxon>Agaricales</taxon>
        <taxon>Agaricineae</taxon>
        <taxon>Crepidotaceae</taxon>
        <taxon>Crepidotus</taxon>
    </lineage>
</organism>
<sequence length="1008" mass="111710">MPRLNFEVDEDTILKAYKLGSLVPTQWEEVDYDNMVDLVHLENVRDREKEGGDPLGLPVSEDIDIKDMDMETKSQILISSKNFSPSTYLALMHPHATYADLLHGISYLESSLAERSEALRILVEDQFDRFVSVKTVTDGLYEDMKIGILAPERDHGSLPVRVDLKGGLQKANQIFLPVLENASKAHKLSTTLSVFERSKFFFNLPSFIIESIDAGRYDLALRDYKKGKYLLENRPSQLLPIASSNNSNTSHNQPIPAAVLASQQTQQKRILQKVWLSVEKAMAELKSVLVKQLVDPRRSVDEIEKSLETLLEFQGNDEPLWTYFDHQHKFIMEQMNTAYERGVKAIEASLRDVEETILVVGTLEFVLERELKTSMLRLEAKQADVVLATSMTEPAWQALLDQIKNLSEAISGSGALTSFWTIAKGFIQGKYKKHSTTASTSASRRSPSQCRTMAIEVIQLYISLISQIFILSDISLMSSPSASTSMTSFQQQQTGSQYTNSMTHSLPLIPISSPSFCTAYYVQKILAEVGECVSDLLGLDLAPSSVPLPGGGGSGISQGLKSLLESLKWRMTDILTRDWLRDAGMFYTLESWIVSRIEPSSTIYLSRFELFQRHMTTAAYKIVSGSSDVPSTTNGQPSSKSKTSQIPTVFTGKITRAFVDALYAFLDGLVLLASEESPIVRDLEEAGKANTTGILGPTKREYSNIHSREGSPLGVVEMRLHDQLDLRDGNVRLLLVISNLKYLSNTIIPGMITQLEGAFGLLLTDDRTTLGTVVEELDKTLFNEYVNPRAATIVKMVQAGYSVAHIDWQKASLPTGVRPYVSAIMNYVVDVHSQVCDVSSTLLERTMNALLDELVNDAIKGFGQIQRFGTGGLLVAVMELTFIHKSLGYYGRDTNAGKNLEDLYMQKITAAYSPSSKEPEFKTSFDSMQKALSDARRASAVHFLCFRQNSTSSSRSGTESGKTNGKANGDTLDANGRDKARDKSDKDSIISTTSHRKAKEGTGRTTRG</sequence>
<comment type="subunit">
    <text evidence="4">Component of the exocyst complex.</text>
</comment>
<dbReference type="InterPro" id="IPR039481">
    <property type="entry name" value="EXOC2/Sec5_N_dom"/>
</dbReference>
<comment type="caution">
    <text evidence="7">The sequence shown here is derived from an EMBL/GenBank/DDBJ whole genome shotgun (WGS) entry which is preliminary data.</text>
</comment>
<dbReference type="EMBL" id="MU157884">
    <property type="protein sequence ID" value="KAF9525391.1"/>
    <property type="molecule type" value="Genomic_DNA"/>
</dbReference>
<evidence type="ECO:0000256" key="4">
    <source>
        <dbReference type="RuleBase" id="RU365069"/>
    </source>
</evidence>
<comment type="similarity">
    <text evidence="1 4">Belongs to the SEC5 family.</text>
</comment>
<feature type="compositionally biased region" description="Low complexity" evidence="5">
    <location>
        <begin position="950"/>
        <end position="961"/>
    </location>
</feature>
<keyword evidence="8" id="KW-1185">Reference proteome</keyword>
<keyword evidence="4" id="KW-0653">Protein transport</keyword>
<dbReference type="Proteomes" id="UP000807306">
    <property type="component" value="Unassembled WGS sequence"/>
</dbReference>
<dbReference type="GO" id="GO:0006893">
    <property type="term" value="P:Golgi to plasma membrane transport"/>
    <property type="evidence" value="ECO:0007669"/>
    <property type="project" value="UniProtKB-UniRule"/>
</dbReference>
<evidence type="ECO:0000256" key="5">
    <source>
        <dbReference type="SAM" id="MobiDB-lite"/>
    </source>
</evidence>
<feature type="domain" description="Exocyst complex component EXOC2/Sec5 N-terminal" evidence="6">
    <location>
        <begin position="53"/>
        <end position="946"/>
    </location>
</feature>
<dbReference type="GO" id="GO:0000145">
    <property type="term" value="C:exocyst"/>
    <property type="evidence" value="ECO:0007669"/>
    <property type="project" value="UniProtKB-UniRule"/>
</dbReference>
<dbReference type="GO" id="GO:0015031">
    <property type="term" value="P:protein transport"/>
    <property type="evidence" value="ECO:0007669"/>
    <property type="project" value="UniProtKB-KW"/>
</dbReference>
<name>A0A9P6JLP6_9AGAR</name>
<comment type="function">
    <text evidence="4">Component of the exocyst complex involved in the docking of exocytic vesicles with fusion sites on the plasma membrane.</text>
</comment>
<evidence type="ECO:0000313" key="8">
    <source>
        <dbReference type="Proteomes" id="UP000807306"/>
    </source>
</evidence>
<dbReference type="OrthoDB" id="26242at2759"/>
<dbReference type="GO" id="GO:0006887">
    <property type="term" value="P:exocytosis"/>
    <property type="evidence" value="ECO:0007669"/>
    <property type="project" value="UniProtKB-KW"/>
</dbReference>
<feature type="compositionally biased region" description="Basic and acidic residues" evidence="5">
    <location>
        <begin position="975"/>
        <end position="988"/>
    </location>
</feature>